<dbReference type="InterPro" id="IPR057253">
    <property type="entry name" value="CoiA-like_N"/>
</dbReference>
<dbReference type="Proteomes" id="UP001146670">
    <property type="component" value="Unassembled WGS sequence"/>
</dbReference>
<accession>A0A9X3FNN1</accession>
<comment type="caution">
    <text evidence="3">The sequence shown here is derived from an EMBL/GenBank/DDBJ whole genome shotgun (WGS) entry which is preliminary data.</text>
</comment>
<evidence type="ECO:0000313" key="4">
    <source>
        <dbReference type="Proteomes" id="UP001146670"/>
    </source>
</evidence>
<dbReference type="AlphaFoldDB" id="A0A9X3FNN1"/>
<organism evidence="3 4">
    <name type="scientific">Aerococcus kribbianus</name>
    <dbReference type="NCBI Taxonomy" id="2999064"/>
    <lineage>
        <taxon>Bacteria</taxon>
        <taxon>Bacillati</taxon>
        <taxon>Bacillota</taxon>
        <taxon>Bacilli</taxon>
        <taxon>Lactobacillales</taxon>
        <taxon>Aerococcaceae</taxon>
        <taxon>Aerococcus</taxon>
    </lineage>
</organism>
<dbReference type="Pfam" id="PF06054">
    <property type="entry name" value="CoiA_nuc"/>
    <property type="match status" value="1"/>
</dbReference>
<sequence length="361" mass="42013">MKYALYLDREGINSINKNTTISADVYSKLPPEQRLALRLLCPRCQQEVVFRQGPRTRAHFAHQKRADQATKHQGESSLHMQSKLAIAKQLMAECMPVQMEKICADGKRRADVYLEFQDTAYTIEIQYAPISEMAVQARENDYANQDIRVIWLLGRKSRHYRYKNGKHFSNLLITFLQWHPKVGLFLPYWNEGSQKVLLVFLDYYGQSRGQCQLSIQEYLCLWRALDGLALRANKQIASPQIKKSKYTQSANGRFLQAYLRQDNHLPLLEALYLHGKNLVTMAHDCLSYQQKCIFSSCYDWEVLVYLKLVDPHLDRFGLKTYLDYLKAKDVLVVTSQLSTFIVQQWLGHLIADFRKHLSLPS</sequence>
<proteinExistence type="predicted"/>
<reference evidence="3" key="1">
    <citation type="submission" date="2022-12" db="EMBL/GenBank/DDBJ databases">
        <title>Description and comparative metabolic analysis of Aerococcus sp. nov., isolated from the feces of a pig.</title>
        <authorList>
            <person name="Chang Y.-H."/>
        </authorList>
    </citation>
    <scope>NUCLEOTIDE SEQUENCE</scope>
    <source>
        <strain evidence="3">YH-aer222</strain>
    </source>
</reference>
<dbReference type="Pfam" id="PF25164">
    <property type="entry name" value="CoiA_N"/>
    <property type="match status" value="1"/>
</dbReference>
<dbReference type="EMBL" id="JAPRFR010000002">
    <property type="protein sequence ID" value="MCZ0726033.1"/>
    <property type="molecule type" value="Genomic_DNA"/>
</dbReference>
<evidence type="ECO:0000259" key="1">
    <source>
        <dbReference type="Pfam" id="PF06054"/>
    </source>
</evidence>
<dbReference type="InterPro" id="IPR010330">
    <property type="entry name" value="CoiA_nuc"/>
</dbReference>
<evidence type="ECO:0000313" key="3">
    <source>
        <dbReference type="EMBL" id="MCZ0726033.1"/>
    </source>
</evidence>
<protein>
    <submittedName>
        <fullName evidence="3">Competence protein CoiA family protein</fullName>
    </submittedName>
</protein>
<feature type="domain" description="Competence protein CoiA nuclease-like" evidence="1">
    <location>
        <begin position="75"/>
        <end position="199"/>
    </location>
</feature>
<dbReference type="RefSeq" id="WP_268752360.1">
    <property type="nucleotide sequence ID" value="NZ_JAPRFQ010000002.1"/>
</dbReference>
<name>A0A9X3FNN1_9LACT</name>
<feature type="domain" description="Competence protein CoiA-like N-terminal" evidence="2">
    <location>
        <begin position="39"/>
        <end position="66"/>
    </location>
</feature>
<keyword evidence="4" id="KW-1185">Reference proteome</keyword>
<evidence type="ECO:0000259" key="2">
    <source>
        <dbReference type="Pfam" id="PF25164"/>
    </source>
</evidence>
<gene>
    <name evidence="3" type="ORF">OW157_05535</name>
</gene>